<evidence type="ECO:0000256" key="2">
    <source>
        <dbReference type="ARBA" id="ARBA00022475"/>
    </source>
</evidence>
<name>A0A1Z1WPE0_9ACTN</name>
<dbReference type="HAMAP" id="MF_00454">
    <property type="entry name" value="FluC"/>
    <property type="match status" value="1"/>
</dbReference>
<keyword evidence="2 10" id="KW-1003">Cell membrane</keyword>
<keyword evidence="5 10" id="KW-0472">Membrane</keyword>
<evidence type="ECO:0000313" key="12">
    <source>
        <dbReference type="Proteomes" id="UP000195880"/>
    </source>
</evidence>
<dbReference type="GO" id="GO:0046872">
    <property type="term" value="F:metal ion binding"/>
    <property type="evidence" value="ECO:0007669"/>
    <property type="project" value="UniProtKB-KW"/>
</dbReference>
<evidence type="ECO:0000256" key="7">
    <source>
        <dbReference type="ARBA" id="ARBA00035120"/>
    </source>
</evidence>
<evidence type="ECO:0000256" key="5">
    <source>
        <dbReference type="ARBA" id="ARBA00023136"/>
    </source>
</evidence>
<evidence type="ECO:0000256" key="8">
    <source>
        <dbReference type="ARBA" id="ARBA00035585"/>
    </source>
</evidence>
<keyword evidence="10" id="KW-0479">Metal-binding</keyword>
<evidence type="ECO:0000256" key="1">
    <source>
        <dbReference type="ARBA" id="ARBA00004651"/>
    </source>
</evidence>
<dbReference type="InterPro" id="IPR003691">
    <property type="entry name" value="FluC"/>
</dbReference>
<feature type="transmembrane region" description="Helical" evidence="10">
    <location>
        <begin position="41"/>
        <end position="68"/>
    </location>
</feature>
<reference evidence="11 12" key="1">
    <citation type="submission" date="2017-05" db="EMBL/GenBank/DDBJ databases">
        <title>Streptomyces alboflavus Genome sequencing and assembly.</title>
        <authorList>
            <person name="Wang Y."/>
            <person name="Du B."/>
            <person name="Ding Y."/>
            <person name="Liu H."/>
            <person name="Hou Q."/>
            <person name="Liu K."/>
            <person name="Wang C."/>
            <person name="Yao L."/>
        </authorList>
    </citation>
    <scope>NUCLEOTIDE SEQUENCE [LARGE SCALE GENOMIC DNA]</scope>
    <source>
        <strain evidence="11 12">MDJK44</strain>
    </source>
</reference>
<comment type="function">
    <text evidence="9 10">Fluoride-specific ion channel. Important for reducing fluoride concentration in the cell, thus reducing its toxicity.</text>
</comment>
<evidence type="ECO:0000313" key="11">
    <source>
        <dbReference type="EMBL" id="ARX88260.1"/>
    </source>
</evidence>
<evidence type="ECO:0000256" key="3">
    <source>
        <dbReference type="ARBA" id="ARBA00022692"/>
    </source>
</evidence>
<dbReference type="KEGG" id="salf:SMD44_07747"/>
<feature type="binding site" evidence="10">
    <location>
        <position position="82"/>
    </location>
    <ligand>
        <name>Na(+)</name>
        <dbReference type="ChEBI" id="CHEBI:29101"/>
        <note>structural</note>
    </ligand>
</feature>
<dbReference type="Pfam" id="PF02537">
    <property type="entry name" value="CRCB"/>
    <property type="match status" value="1"/>
</dbReference>
<comment type="subcellular location">
    <subcellularLocation>
        <location evidence="1 10">Cell membrane</location>
        <topology evidence="1 10">Multi-pass membrane protein</topology>
    </subcellularLocation>
</comment>
<dbReference type="STRING" id="67267.GCA_000716675_01891"/>
<keyword evidence="3 10" id="KW-0812">Transmembrane</keyword>
<dbReference type="PANTHER" id="PTHR28259">
    <property type="entry name" value="FLUORIDE EXPORT PROTEIN 1-RELATED"/>
    <property type="match status" value="1"/>
</dbReference>
<keyword evidence="10" id="KW-0813">Transport</keyword>
<feature type="transmembrane region" description="Helical" evidence="10">
    <location>
        <begin position="104"/>
        <end position="127"/>
    </location>
</feature>
<comment type="activity regulation">
    <text evidence="10">Na(+) is not transported, but it plays an essential structural role and its presence is essential for fluoride channel function.</text>
</comment>
<dbReference type="Proteomes" id="UP000195880">
    <property type="component" value="Chromosome"/>
</dbReference>
<evidence type="ECO:0000256" key="4">
    <source>
        <dbReference type="ARBA" id="ARBA00022989"/>
    </source>
</evidence>
<dbReference type="GO" id="GO:0062054">
    <property type="term" value="F:fluoride channel activity"/>
    <property type="evidence" value="ECO:0007669"/>
    <property type="project" value="UniProtKB-UniRule"/>
</dbReference>
<feature type="transmembrane region" description="Helical" evidence="10">
    <location>
        <begin position="74"/>
        <end position="92"/>
    </location>
</feature>
<gene>
    <name evidence="10 11" type="primary">crcB</name>
    <name evidence="10" type="synonym">fluC</name>
    <name evidence="11" type="ORF">SMD44_07747</name>
</gene>
<dbReference type="eggNOG" id="COG0239">
    <property type="taxonomic scope" value="Bacteria"/>
</dbReference>
<protein>
    <recommendedName>
        <fullName evidence="10">Fluoride-specific ion channel FluC</fullName>
    </recommendedName>
</protein>
<keyword evidence="10" id="KW-0915">Sodium</keyword>
<organism evidence="11 12">
    <name type="scientific">Streptomyces alboflavus</name>
    <dbReference type="NCBI Taxonomy" id="67267"/>
    <lineage>
        <taxon>Bacteria</taxon>
        <taxon>Bacillati</taxon>
        <taxon>Actinomycetota</taxon>
        <taxon>Actinomycetes</taxon>
        <taxon>Kitasatosporales</taxon>
        <taxon>Streptomycetaceae</taxon>
        <taxon>Streptomyces</taxon>
    </lineage>
</organism>
<dbReference type="NCBIfam" id="TIGR00494">
    <property type="entry name" value="crcB"/>
    <property type="match status" value="1"/>
</dbReference>
<evidence type="ECO:0000256" key="10">
    <source>
        <dbReference type="HAMAP-Rule" id="MF_00454"/>
    </source>
</evidence>
<keyword evidence="10" id="KW-0406">Ion transport</keyword>
<dbReference type="GO" id="GO:0140114">
    <property type="term" value="P:cellular detoxification of fluoride"/>
    <property type="evidence" value="ECO:0007669"/>
    <property type="project" value="UniProtKB-UniRule"/>
</dbReference>
<dbReference type="PANTHER" id="PTHR28259:SF1">
    <property type="entry name" value="FLUORIDE EXPORT PROTEIN 1-RELATED"/>
    <property type="match status" value="1"/>
</dbReference>
<keyword evidence="6 10" id="KW-0407">Ion channel</keyword>
<feature type="binding site" evidence="10">
    <location>
        <position position="85"/>
    </location>
    <ligand>
        <name>Na(+)</name>
        <dbReference type="ChEBI" id="CHEBI:29101"/>
        <note>structural</note>
    </ligand>
</feature>
<proteinExistence type="inferred from homology"/>
<keyword evidence="12" id="KW-1185">Reference proteome</keyword>
<comment type="catalytic activity">
    <reaction evidence="8">
        <text>fluoride(in) = fluoride(out)</text>
        <dbReference type="Rhea" id="RHEA:76159"/>
        <dbReference type="ChEBI" id="CHEBI:17051"/>
    </reaction>
    <physiologicalReaction direction="left-to-right" evidence="8">
        <dbReference type="Rhea" id="RHEA:76160"/>
    </physiologicalReaction>
</comment>
<dbReference type="EMBL" id="CP021748">
    <property type="protein sequence ID" value="ARX88260.1"/>
    <property type="molecule type" value="Genomic_DNA"/>
</dbReference>
<comment type="similarity">
    <text evidence="7 10">Belongs to the fluoride channel Fluc/FEX (TC 1.A.43) family.</text>
</comment>
<keyword evidence="4 10" id="KW-1133">Transmembrane helix</keyword>
<accession>A0A1Z1WPE0</accession>
<evidence type="ECO:0000256" key="9">
    <source>
        <dbReference type="ARBA" id="ARBA00049940"/>
    </source>
</evidence>
<dbReference type="AlphaFoldDB" id="A0A1Z1WPE0"/>
<dbReference type="GO" id="GO:0005886">
    <property type="term" value="C:plasma membrane"/>
    <property type="evidence" value="ECO:0007669"/>
    <property type="project" value="UniProtKB-SubCell"/>
</dbReference>
<sequence length="133" mass="13441">MRHGGRRADGELALRGGGAAIGAPLRYLTDRAMRARYGQAFPWGTFTVNVVGCLVLGVVTGAASAGAASAHTQLFLGTGLCGALTTYSTFGYETWRLAEDRLPLAAAANVVGSVAVGLGAAFLGVAAGEALWG</sequence>
<evidence type="ECO:0000256" key="6">
    <source>
        <dbReference type="ARBA" id="ARBA00023303"/>
    </source>
</evidence>